<dbReference type="PANTHER" id="PTHR22776">
    <property type="entry name" value="MARVEL-CONTAINING POTENTIAL LIPID RAFT-ASSOCIATED PROTEIN"/>
    <property type="match status" value="1"/>
</dbReference>
<dbReference type="PRINTS" id="PR01884">
    <property type="entry name" value="MALPROTEIN"/>
</dbReference>
<reference evidence="11" key="1">
    <citation type="journal article" date="2023" name="Science">
        <title>Genome structures resolve the early diversification of teleost fishes.</title>
        <authorList>
            <person name="Parey E."/>
            <person name="Louis A."/>
            <person name="Montfort J."/>
            <person name="Bouchez O."/>
            <person name="Roques C."/>
            <person name="Iampietro C."/>
            <person name="Lluch J."/>
            <person name="Castinel A."/>
            <person name="Donnadieu C."/>
            <person name="Desvignes T."/>
            <person name="Floi Bucao C."/>
            <person name="Jouanno E."/>
            <person name="Wen M."/>
            <person name="Mejri S."/>
            <person name="Dirks R."/>
            <person name="Jansen H."/>
            <person name="Henkel C."/>
            <person name="Chen W.J."/>
            <person name="Zahm M."/>
            <person name="Cabau C."/>
            <person name="Klopp C."/>
            <person name="Thompson A.W."/>
            <person name="Robinson-Rechavi M."/>
            <person name="Braasch I."/>
            <person name="Lecointre G."/>
            <person name="Bobe J."/>
            <person name="Postlethwait J.H."/>
            <person name="Berthelot C."/>
            <person name="Roest Crollius H."/>
            <person name="Guiguen Y."/>
        </authorList>
    </citation>
    <scope>NUCLEOTIDE SEQUENCE</scope>
    <source>
        <strain evidence="11">WJC10195</strain>
    </source>
</reference>
<feature type="transmembrane region" description="Helical" evidence="9">
    <location>
        <begin position="50"/>
        <end position="74"/>
    </location>
</feature>
<dbReference type="InterPro" id="IPR013295">
    <property type="entry name" value="MAL"/>
</dbReference>
<dbReference type="OrthoDB" id="9940869at2759"/>
<feature type="domain" description="MARVEL" evidence="10">
    <location>
        <begin position="15"/>
        <end position="149"/>
    </location>
</feature>
<dbReference type="GO" id="GO:0042552">
    <property type="term" value="P:myelination"/>
    <property type="evidence" value="ECO:0007669"/>
    <property type="project" value="TreeGrafter"/>
</dbReference>
<keyword evidence="2 8" id="KW-0812">Transmembrane</keyword>
<protein>
    <recommendedName>
        <fullName evidence="7">Myelin and lymphocyte protein</fullName>
    </recommendedName>
</protein>
<feature type="transmembrane region" description="Helical" evidence="9">
    <location>
        <begin position="124"/>
        <end position="146"/>
    </location>
</feature>
<dbReference type="Pfam" id="PF01284">
    <property type="entry name" value="MARVEL"/>
    <property type="match status" value="1"/>
</dbReference>
<evidence type="ECO:0000256" key="8">
    <source>
        <dbReference type="PROSITE-ProRule" id="PRU00581"/>
    </source>
</evidence>
<keyword evidence="12" id="KW-1185">Reference proteome</keyword>
<evidence type="ECO:0000256" key="2">
    <source>
        <dbReference type="ARBA" id="ARBA00022692"/>
    </source>
</evidence>
<evidence type="ECO:0000256" key="7">
    <source>
        <dbReference type="ARBA" id="ARBA00039981"/>
    </source>
</evidence>
<comment type="similarity">
    <text evidence="6">Belongs to the MAL family.</text>
</comment>
<dbReference type="PROSITE" id="PS51225">
    <property type="entry name" value="MARVEL"/>
    <property type="match status" value="1"/>
</dbReference>
<comment type="caution">
    <text evidence="11">The sequence shown here is derived from an EMBL/GenBank/DDBJ whole genome shotgun (WGS) entry which is preliminary data.</text>
</comment>
<evidence type="ECO:0000259" key="10">
    <source>
        <dbReference type="PROSITE" id="PS51225"/>
    </source>
</evidence>
<evidence type="ECO:0000256" key="9">
    <source>
        <dbReference type="SAM" id="Phobius"/>
    </source>
</evidence>
<feature type="transmembrane region" description="Helical" evidence="9">
    <location>
        <begin position="12"/>
        <end position="38"/>
    </location>
</feature>
<dbReference type="GO" id="GO:0016020">
    <property type="term" value="C:membrane"/>
    <property type="evidence" value="ECO:0007669"/>
    <property type="project" value="UniProtKB-SubCell"/>
</dbReference>
<comment type="subcellular location">
    <subcellularLocation>
        <location evidence="1">Membrane</location>
        <topology evidence="1">Multi-pass membrane protein</topology>
    </subcellularLocation>
</comment>
<evidence type="ECO:0000313" key="12">
    <source>
        <dbReference type="Proteomes" id="UP001152622"/>
    </source>
</evidence>
<dbReference type="EMBL" id="JAINUF010000004">
    <property type="protein sequence ID" value="KAJ8366054.1"/>
    <property type="molecule type" value="Genomic_DNA"/>
</dbReference>
<feature type="transmembrane region" description="Helical" evidence="9">
    <location>
        <begin position="86"/>
        <end position="104"/>
    </location>
</feature>
<evidence type="ECO:0000256" key="1">
    <source>
        <dbReference type="ARBA" id="ARBA00004141"/>
    </source>
</evidence>
<dbReference type="InterPro" id="IPR050578">
    <property type="entry name" value="MARVEL-CKLF_proteins"/>
</dbReference>
<name>A0A9Q1FU43_SYNKA</name>
<organism evidence="11 12">
    <name type="scientific">Synaphobranchus kaupii</name>
    <name type="common">Kaup's arrowtooth eel</name>
    <dbReference type="NCBI Taxonomy" id="118154"/>
    <lineage>
        <taxon>Eukaryota</taxon>
        <taxon>Metazoa</taxon>
        <taxon>Chordata</taxon>
        <taxon>Craniata</taxon>
        <taxon>Vertebrata</taxon>
        <taxon>Euteleostomi</taxon>
        <taxon>Actinopterygii</taxon>
        <taxon>Neopterygii</taxon>
        <taxon>Teleostei</taxon>
        <taxon>Anguilliformes</taxon>
        <taxon>Synaphobranchidae</taxon>
        <taxon>Synaphobranchus</taxon>
    </lineage>
</organism>
<evidence type="ECO:0000256" key="5">
    <source>
        <dbReference type="ARBA" id="ARBA00023288"/>
    </source>
</evidence>
<evidence type="ECO:0000313" key="11">
    <source>
        <dbReference type="EMBL" id="KAJ8366054.1"/>
    </source>
</evidence>
<dbReference type="Proteomes" id="UP001152622">
    <property type="component" value="Chromosome 4"/>
</dbReference>
<evidence type="ECO:0000256" key="3">
    <source>
        <dbReference type="ARBA" id="ARBA00022989"/>
    </source>
</evidence>
<dbReference type="GO" id="GO:0019911">
    <property type="term" value="F:structural constituent of myelin sheath"/>
    <property type="evidence" value="ECO:0007669"/>
    <property type="project" value="TreeGrafter"/>
</dbReference>
<dbReference type="PANTHER" id="PTHR22776:SF12">
    <property type="entry name" value="MYELIN AND LYMPHOCYTE PROTEIN"/>
    <property type="match status" value="1"/>
</dbReference>
<keyword evidence="4 8" id="KW-0472">Membrane</keyword>
<gene>
    <name evidence="11" type="ORF">SKAU_G00148850</name>
</gene>
<dbReference type="AlphaFoldDB" id="A0A9Q1FU43"/>
<sequence>MATASGSSLPSGCAVFITVPDAFFFPEFVFGGLVWILVASTRVFLDNPQGWVMFVSVFCFFFTTLLFLLYVSGVNQKSSAWPTLDAAYHALAAFFYLSASVALANVTVRLQNDAVNFKSYQEDIAAVVMSYVATLFYALHAVFSAIRWKSS</sequence>
<proteinExistence type="inferred from homology"/>
<keyword evidence="3 9" id="KW-1133">Transmembrane helix</keyword>
<evidence type="ECO:0000256" key="4">
    <source>
        <dbReference type="ARBA" id="ARBA00023136"/>
    </source>
</evidence>
<dbReference type="InterPro" id="IPR008253">
    <property type="entry name" value="Marvel"/>
</dbReference>
<keyword evidence="5" id="KW-0449">Lipoprotein</keyword>
<evidence type="ECO:0000256" key="6">
    <source>
        <dbReference type="ARBA" id="ARBA00034721"/>
    </source>
</evidence>
<accession>A0A9Q1FU43</accession>